<dbReference type="InterPro" id="IPR023485">
    <property type="entry name" value="Ptyr_pPase"/>
</dbReference>
<feature type="active site" description="Proton donor" evidence="5">
    <location>
        <position position="127"/>
    </location>
</feature>
<dbReference type="PANTHER" id="PTHR43428">
    <property type="entry name" value="ARSENATE REDUCTASE"/>
    <property type="match status" value="1"/>
</dbReference>
<gene>
    <name evidence="7" type="ORF">Poli38472_004097</name>
</gene>
<dbReference type="GO" id="GO:0003993">
    <property type="term" value="F:acid phosphatase activity"/>
    <property type="evidence" value="ECO:0007669"/>
    <property type="project" value="UniProtKB-EC"/>
</dbReference>
<dbReference type="InterPro" id="IPR017867">
    <property type="entry name" value="Tyr_phospatase_low_mol_wt"/>
</dbReference>
<accession>A0A8K1FNX8</accession>
<dbReference type="Gene3D" id="3.40.50.2300">
    <property type="match status" value="1"/>
</dbReference>
<keyword evidence="3" id="KW-0378">Hydrolase</keyword>
<name>A0A8K1FNX8_PYTOL</name>
<feature type="active site" description="Nucleophile" evidence="5">
    <location>
        <position position="13"/>
    </location>
</feature>
<evidence type="ECO:0000256" key="3">
    <source>
        <dbReference type="ARBA" id="ARBA00022801"/>
    </source>
</evidence>
<dbReference type="OrthoDB" id="3388at2759"/>
<evidence type="ECO:0000256" key="5">
    <source>
        <dbReference type="PIRSR" id="PIRSR617867-1"/>
    </source>
</evidence>
<proteinExistence type="inferred from homology"/>
<evidence type="ECO:0000313" key="7">
    <source>
        <dbReference type="EMBL" id="TMW66332.1"/>
    </source>
</evidence>
<feature type="domain" description="Phosphotyrosine protein phosphatase I" evidence="6">
    <location>
        <begin position="1"/>
        <end position="153"/>
    </location>
</feature>
<dbReference type="EC" id="3.1.3.2" evidence="2"/>
<dbReference type="Pfam" id="PF01451">
    <property type="entry name" value="LMWPc"/>
    <property type="match status" value="1"/>
</dbReference>
<dbReference type="EMBL" id="SPLM01000036">
    <property type="protein sequence ID" value="TMW66332.1"/>
    <property type="molecule type" value="Genomic_DNA"/>
</dbReference>
<dbReference type="InterPro" id="IPR036196">
    <property type="entry name" value="Ptyr_pPase_sf"/>
</dbReference>
<feature type="active site" description="Nucleophile" evidence="5">
    <location>
        <position position="7"/>
    </location>
</feature>
<reference evidence="7" key="1">
    <citation type="submission" date="2019-03" db="EMBL/GenBank/DDBJ databases">
        <title>Long read genome sequence of the mycoparasitic Pythium oligandrum ATCC 38472 isolated from sugarbeet rhizosphere.</title>
        <authorList>
            <person name="Gaulin E."/>
        </authorList>
    </citation>
    <scope>NUCLEOTIDE SEQUENCE</scope>
    <source>
        <strain evidence="7">ATCC 38472_TT</strain>
    </source>
</reference>
<dbReference type="GO" id="GO:0004725">
    <property type="term" value="F:protein tyrosine phosphatase activity"/>
    <property type="evidence" value="ECO:0007669"/>
    <property type="project" value="InterPro"/>
</dbReference>
<dbReference type="Proteomes" id="UP000794436">
    <property type="component" value="Unassembled WGS sequence"/>
</dbReference>
<evidence type="ECO:0000259" key="6">
    <source>
        <dbReference type="SMART" id="SM00226"/>
    </source>
</evidence>
<comment type="similarity">
    <text evidence="1">Belongs to the low molecular weight phosphotyrosine protein phosphatase family.</text>
</comment>
<comment type="caution">
    <text evidence="7">The sequence shown here is derived from an EMBL/GenBank/DDBJ whole genome shotgun (WGS) entry which is preliminary data.</text>
</comment>
<dbReference type="SUPFAM" id="SSF52788">
    <property type="entry name" value="Phosphotyrosine protein phosphatases I"/>
    <property type="match status" value="1"/>
</dbReference>
<dbReference type="PRINTS" id="PR00719">
    <property type="entry name" value="LMWPTPASE"/>
</dbReference>
<organism evidence="7 8">
    <name type="scientific">Pythium oligandrum</name>
    <name type="common">Mycoparasitic fungus</name>
    <dbReference type="NCBI Taxonomy" id="41045"/>
    <lineage>
        <taxon>Eukaryota</taxon>
        <taxon>Sar</taxon>
        <taxon>Stramenopiles</taxon>
        <taxon>Oomycota</taxon>
        <taxon>Peronosporomycetes</taxon>
        <taxon>Pythiales</taxon>
        <taxon>Pythiaceae</taxon>
        <taxon>Pythium</taxon>
    </lineage>
</organism>
<evidence type="ECO:0000256" key="2">
    <source>
        <dbReference type="ARBA" id="ARBA00012646"/>
    </source>
</evidence>
<keyword evidence="4" id="KW-0059">Arsenical resistance</keyword>
<dbReference type="GO" id="GO:0046685">
    <property type="term" value="P:response to arsenic-containing substance"/>
    <property type="evidence" value="ECO:0007669"/>
    <property type="project" value="UniProtKB-KW"/>
</dbReference>
<keyword evidence="8" id="KW-1185">Reference proteome</keyword>
<dbReference type="SMART" id="SM00226">
    <property type="entry name" value="LMWPc"/>
    <property type="match status" value="1"/>
</dbReference>
<evidence type="ECO:0000256" key="1">
    <source>
        <dbReference type="ARBA" id="ARBA00011063"/>
    </source>
</evidence>
<evidence type="ECO:0000256" key="4">
    <source>
        <dbReference type="ARBA" id="ARBA00022849"/>
    </source>
</evidence>
<protein>
    <recommendedName>
        <fullName evidence="2">acid phosphatase</fullName>
        <ecNumber evidence="2">3.1.3.2</ecNumber>
    </recommendedName>
</protein>
<dbReference type="AlphaFoldDB" id="A0A8K1FNX8"/>
<dbReference type="PANTHER" id="PTHR43428:SF1">
    <property type="entry name" value="ARSENATE REDUCTASE"/>
    <property type="match status" value="1"/>
</dbReference>
<evidence type="ECO:0000313" key="8">
    <source>
        <dbReference type="Proteomes" id="UP000794436"/>
    </source>
</evidence>
<sequence length="158" mass="18270">MNVLFVCTSNTCRSPVAELFAVEWLKRRLGLSRAQQEEKGIRIHSAAITDAFDREGSPASAHAVSVMHQYNIDLSLHRSRLLTEQMCAEADYIVCVSMGHRDKVRELYPNIRTMKATLCTFERDVPDPWHMDYETYTENVAMMEEVVRDFMEKTFTTE</sequence>